<feature type="transmembrane region" description="Helical" evidence="2">
    <location>
        <begin position="12"/>
        <end position="35"/>
    </location>
</feature>
<sequence>MFSGLRDQVDPTIAAVSSLPVGVTVVLLLAVILLSRRGGERQAPRGEAKTPARCRTARGGYAGWQPVGIRRRGGSGGGPATGSVS</sequence>
<keyword evidence="2" id="KW-1133">Transmembrane helix</keyword>
<dbReference type="AlphaFoldDB" id="A0A1G7G510"/>
<evidence type="ECO:0000313" key="4">
    <source>
        <dbReference type="Proteomes" id="UP000198994"/>
    </source>
</evidence>
<proteinExistence type="predicted"/>
<dbReference type="EMBL" id="FNAV01000008">
    <property type="protein sequence ID" value="SDE83190.1"/>
    <property type="molecule type" value="Genomic_DNA"/>
</dbReference>
<gene>
    <name evidence="3" type="ORF">SAMN04488105_108128</name>
</gene>
<evidence type="ECO:0000256" key="2">
    <source>
        <dbReference type="SAM" id="Phobius"/>
    </source>
</evidence>
<keyword evidence="4" id="KW-1185">Reference proteome</keyword>
<reference evidence="4" key="1">
    <citation type="submission" date="2016-10" db="EMBL/GenBank/DDBJ databases">
        <authorList>
            <person name="Varghese N."/>
            <person name="Submissions S."/>
        </authorList>
    </citation>
    <scope>NUCLEOTIDE SEQUENCE [LARGE SCALE GENOMIC DNA]</scope>
    <source>
        <strain evidence="4">DSM 10146</strain>
    </source>
</reference>
<protein>
    <submittedName>
        <fullName evidence="3">Uncharacterized protein</fullName>
    </submittedName>
</protein>
<accession>A0A1G7G510</accession>
<dbReference type="STRING" id="282683.SAMN04488105_108128"/>
<organism evidence="3 4">
    <name type="scientific">Salipiger thiooxidans</name>
    <dbReference type="NCBI Taxonomy" id="282683"/>
    <lineage>
        <taxon>Bacteria</taxon>
        <taxon>Pseudomonadati</taxon>
        <taxon>Pseudomonadota</taxon>
        <taxon>Alphaproteobacteria</taxon>
        <taxon>Rhodobacterales</taxon>
        <taxon>Roseobacteraceae</taxon>
        <taxon>Salipiger</taxon>
    </lineage>
</organism>
<keyword evidence="2" id="KW-0812">Transmembrane</keyword>
<evidence type="ECO:0000313" key="3">
    <source>
        <dbReference type="EMBL" id="SDE83190.1"/>
    </source>
</evidence>
<feature type="compositionally biased region" description="Gly residues" evidence="1">
    <location>
        <begin position="74"/>
        <end position="85"/>
    </location>
</feature>
<evidence type="ECO:0000256" key="1">
    <source>
        <dbReference type="SAM" id="MobiDB-lite"/>
    </source>
</evidence>
<name>A0A1G7G510_9RHOB</name>
<feature type="region of interest" description="Disordered" evidence="1">
    <location>
        <begin position="37"/>
        <end position="85"/>
    </location>
</feature>
<dbReference type="Proteomes" id="UP000198994">
    <property type="component" value="Unassembled WGS sequence"/>
</dbReference>
<feature type="compositionally biased region" description="Basic and acidic residues" evidence="1">
    <location>
        <begin position="37"/>
        <end position="50"/>
    </location>
</feature>
<keyword evidence="2" id="KW-0472">Membrane</keyword>